<dbReference type="Gene3D" id="3.30.420.10">
    <property type="entry name" value="Ribonuclease H-like superfamily/Ribonuclease H"/>
    <property type="match status" value="1"/>
</dbReference>
<dbReference type="EMBL" id="VEPZ02000551">
    <property type="protein sequence ID" value="KAE8722836.1"/>
    <property type="molecule type" value="Genomic_DNA"/>
</dbReference>
<gene>
    <name evidence="3" type="ORF">F3Y22_tig00013386pilonHSYRG00030</name>
</gene>
<dbReference type="InterPro" id="IPR051132">
    <property type="entry name" value="3-5_Exonuclease_domain"/>
</dbReference>
<organism evidence="3 4">
    <name type="scientific">Hibiscus syriacus</name>
    <name type="common">Rose of Sharon</name>
    <dbReference type="NCBI Taxonomy" id="106335"/>
    <lineage>
        <taxon>Eukaryota</taxon>
        <taxon>Viridiplantae</taxon>
        <taxon>Streptophyta</taxon>
        <taxon>Embryophyta</taxon>
        <taxon>Tracheophyta</taxon>
        <taxon>Spermatophyta</taxon>
        <taxon>Magnoliopsida</taxon>
        <taxon>eudicotyledons</taxon>
        <taxon>Gunneridae</taxon>
        <taxon>Pentapetalae</taxon>
        <taxon>rosids</taxon>
        <taxon>malvids</taxon>
        <taxon>Malvales</taxon>
        <taxon>Malvaceae</taxon>
        <taxon>Malvoideae</taxon>
        <taxon>Hibiscus</taxon>
    </lineage>
</organism>
<keyword evidence="2" id="KW-0378">Hydrolase</keyword>
<evidence type="ECO:0000256" key="1">
    <source>
        <dbReference type="ARBA" id="ARBA00022722"/>
    </source>
</evidence>
<evidence type="ECO:0008006" key="5">
    <source>
        <dbReference type="Google" id="ProtNLM"/>
    </source>
</evidence>
<reference evidence="3" key="1">
    <citation type="submission" date="2019-09" db="EMBL/GenBank/DDBJ databases">
        <title>Draft genome information of white flower Hibiscus syriacus.</title>
        <authorList>
            <person name="Kim Y.-M."/>
        </authorList>
    </citation>
    <scope>NUCLEOTIDE SEQUENCE [LARGE SCALE GENOMIC DNA]</scope>
    <source>
        <strain evidence="3">YM2019G1</strain>
    </source>
</reference>
<name>A0A6A3C1S1_HIBSY</name>
<dbReference type="InterPro" id="IPR036397">
    <property type="entry name" value="RNaseH_sf"/>
</dbReference>
<sequence length="192" mass="21254">MTVTNVTSCESDVDRHIQNFLSDRNNSWKVIGLDIERTFVQDSHETEENSKKKSRVAILELCDGFTCLVIQLPYLDFIPNSLLNFLQLPDFTFVGIGIKETVAKLEEEYGLGCKNAVELGQLAASVMRNPNLAACGVGALANVIIPLQLSKHTSVVFSDWGRKNLNKDQLKVATANAYAFFKIGAELLSRSD</sequence>
<dbReference type="GO" id="GO:0003676">
    <property type="term" value="F:nucleic acid binding"/>
    <property type="evidence" value="ECO:0007669"/>
    <property type="project" value="InterPro"/>
</dbReference>
<dbReference type="OrthoDB" id="446462at2759"/>
<dbReference type="PANTHER" id="PTHR13620">
    <property type="entry name" value="3-5 EXONUCLEASE"/>
    <property type="match status" value="1"/>
</dbReference>
<dbReference type="PANTHER" id="PTHR13620:SF121">
    <property type="entry name" value="EMB|CAB82946.1-RELATED"/>
    <property type="match status" value="1"/>
</dbReference>
<evidence type="ECO:0000256" key="2">
    <source>
        <dbReference type="ARBA" id="ARBA00022801"/>
    </source>
</evidence>
<dbReference type="GO" id="GO:0005634">
    <property type="term" value="C:nucleus"/>
    <property type="evidence" value="ECO:0007669"/>
    <property type="project" value="TreeGrafter"/>
</dbReference>
<dbReference type="CDD" id="cd06141">
    <property type="entry name" value="WRN_exo"/>
    <property type="match status" value="1"/>
</dbReference>
<dbReference type="GO" id="GO:0008408">
    <property type="term" value="F:3'-5' exonuclease activity"/>
    <property type="evidence" value="ECO:0007669"/>
    <property type="project" value="TreeGrafter"/>
</dbReference>
<accession>A0A6A3C1S1</accession>
<evidence type="ECO:0000313" key="3">
    <source>
        <dbReference type="EMBL" id="KAE8722836.1"/>
    </source>
</evidence>
<keyword evidence="1" id="KW-0540">Nuclease</keyword>
<dbReference type="SUPFAM" id="SSF53098">
    <property type="entry name" value="Ribonuclease H-like"/>
    <property type="match status" value="1"/>
</dbReference>
<evidence type="ECO:0000313" key="4">
    <source>
        <dbReference type="Proteomes" id="UP000436088"/>
    </source>
</evidence>
<comment type="caution">
    <text evidence="3">The sequence shown here is derived from an EMBL/GenBank/DDBJ whole genome shotgun (WGS) entry which is preliminary data.</text>
</comment>
<dbReference type="GO" id="GO:0005737">
    <property type="term" value="C:cytoplasm"/>
    <property type="evidence" value="ECO:0007669"/>
    <property type="project" value="TreeGrafter"/>
</dbReference>
<dbReference type="Proteomes" id="UP000436088">
    <property type="component" value="Unassembled WGS sequence"/>
</dbReference>
<proteinExistence type="predicted"/>
<dbReference type="AlphaFoldDB" id="A0A6A3C1S1"/>
<dbReference type="InterPro" id="IPR012337">
    <property type="entry name" value="RNaseH-like_sf"/>
</dbReference>
<keyword evidence="4" id="KW-1185">Reference proteome</keyword>
<protein>
    <recommendedName>
        <fullName evidence="5">3'-5' exonuclease domain-containing protein</fullName>
    </recommendedName>
</protein>